<dbReference type="InterPro" id="IPR013783">
    <property type="entry name" value="Ig-like_fold"/>
</dbReference>
<dbReference type="GO" id="GO:0005886">
    <property type="term" value="C:plasma membrane"/>
    <property type="evidence" value="ECO:0007669"/>
    <property type="project" value="TreeGrafter"/>
</dbReference>
<dbReference type="Gene3D" id="2.60.40.10">
    <property type="entry name" value="Immunoglobulins"/>
    <property type="match status" value="1"/>
</dbReference>
<dbReference type="PANTHER" id="PTHR45080:SF8">
    <property type="entry name" value="IG-LIKE DOMAIN-CONTAINING PROTEIN"/>
    <property type="match status" value="1"/>
</dbReference>
<keyword evidence="1" id="KW-0732">Signal</keyword>
<dbReference type="SMART" id="SM00280">
    <property type="entry name" value="KAZAL"/>
    <property type="match status" value="1"/>
</dbReference>
<dbReference type="InterPro" id="IPR036179">
    <property type="entry name" value="Ig-like_dom_sf"/>
</dbReference>
<proteinExistence type="predicted"/>
<reference evidence="6" key="1">
    <citation type="journal article" date="2023" name="G3 (Bethesda)">
        <title>Whole genome assembly and annotation of the endangered Caribbean coral Acropora cervicornis.</title>
        <authorList>
            <person name="Selwyn J.D."/>
            <person name="Vollmer S.V."/>
        </authorList>
    </citation>
    <scope>NUCLEOTIDE SEQUENCE</scope>
    <source>
        <strain evidence="6">K2</strain>
    </source>
</reference>
<protein>
    <submittedName>
        <fullName evidence="6">Follistatin-related protein 5</fullName>
    </submittedName>
</protein>
<dbReference type="PROSITE" id="PS50835">
    <property type="entry name" value="IG_LIKE"/>
    <property type="match status" value="1"/>
</dbReference>
<evidence type="ECO:0000313" key="6">
    <source>
        <dbReference type="EMBL" id="KAK2568155.1"/>
    </source>
</evidence>
<dbReference type="SMART" id="SM00409">
    <property type="entry name" value="IG"/>
    <property type="match status" value="1"/>
</dbReference>
<dbReference type="InterPro" id="IPR011992">
    <property type="entry name" value="EF-hand-dom_pair"/>
</dbReference>
<name>A0AAD9QVH1_ACRCE</name>
<dbReference type="PANTHER" id="PTHR45080">
    <property type="entry name" value="CONTACTIN 5"/>
    <property type="match status" value="1"/>
</dbReference>
<evidence type="ECO:0000256" key="1">
    <source>
        <dbReference type="ARBA" id="ARBA00022729"/>
    </source>
</evidence>
<dbReference type="SUPFAM" id="SSF48726">
    <property type="entry name" value="Immunoglobulin"/>
    <property type="match status" value="1"/>
</dbReference>
<dbReference type="InterPro" id="IPR002350">
    <property type="entry name" value="Kazal_dom"/>
</dbReference>
<dbReference type="Pfam" id="PF07679">
    <property type="entry name" value="I-set"/>
    <property type="match status" value="1"/>
</dbReference>
<dbReference type="InterPro" id="IPR050958">
    <property type="entry name" value="Cell_Adh-Cytoskel_Orgn"/>
</dbReference>
<dbReference type="CDD" id="cd00096">
    <property type="entry name" value="Ig"/>
    <property type="match status" value="1"/>
</dbReference>
<keyword evidence="2" id="KW-0106">Calcium</keyword>
<dbReference type="AlphaFoldDB" id="A0AAD9QVH1"/>
<feature type="domain" description="Kazal-like" evidence="5">
    <location>
        <begin position="10"/>
        <end position="57"/>
    </location>
</feature>
<keyword evidence="7" id="KW-1185">Reference proteome</keyword>
<dbReference type="SMART" id="SM00408">
    <property type="entry name" value="IGc2"/>
    <property type="match status" value="1"/>
</dbReference>
<keyword evidence="3" id="KW-1015">Disulfide bond</keyword>
<comment type="caution">
    <text evidence="6">The sequence shown here is derived from an EMBL/GenBank/DDBJ whole genome shotgun (WGS) entry which is preliminary data.</text>
</comment>
<dbReference type="InterPro" id="IPR018247">
    <property type="entry name" value="EF_Hand_1_Ca_BS"/>
</dbReference>
<dbReference type="GO" id="GO:0007156">
    <property type="term" value="P:homophilic cell adhesion via plasma membrane adhesion molecules"/>
    <property type="evidence" value="ECO:0007669"/>
    <property type="project" value="TreeGrafter"/>
</dbReference>
<dbReference type="Gene3D" id="3.30.60.30">
    <property type="match status" value="1"/>
</dbReference>
<dbReference type="InterPro" id="IPR003599">
    <property type="entry name" value="Ig_sub"/>
</dbReference>
<dbReference type="Proteomes" id="UP001249851">
    <property type="component" value="Unassembled WGS sequence"/>
</dbReference>
<sequence>MQSNGQAQCVCMSRCKKKRNPVCGSDGIFYDNHCELHRTACHFGEKISVDLDMKCFKAQERIHDCQDDKLSKMKKLILAMFDKEQRKKATTTRLIDELYFRYNKDGDHRVSSFELKKLISDYVMYPNIKELAEVCHATQWVKAEDDDKNGYLSKDEFSQSFASRPEVDILQNEEQQLSGSSLTFRCQVRGYPVPTVMWFKDQMKLNADDHVSMTPNGELHIKDLQFSDNGVYTCEAVNELGLERKQVKVKVEENVADKSLKGQEMFYVFANDGVFIINPENLSAVSRIPADDVINGSQSTICTSGRDRACNWGGAVSVSFKYVYAADFLG</sequence>
<evidence type="ECO:0000256" key="2">
    <source>
        <dbReference type="ARBA" id="ARBA00022837"/>
    </source>
</evidence>
<evidence type="ECO:0000259" key="4">
    <source>
        <dbReference type="PROSITE" id="PS50835"/>
    </source>
</evidence>
<dbReference type="Pfam" id="PF07648">
    <property type="entry name" value="Kazal_2"/>
    <property type="match status" value="1"/>
</dbReference>
<feature type="domain" description="Ig-like" evidence="4">
    <location>
        <begin position="165"/>
        <end position="250"/>
    </location>
</feature>
<dbReference type="FunFam" id="2.60.40.10:FF:000503">
    <property type="entry name" value="Hemicentin 1"/>
    <property type="match status" value="1"/>
</dbReference>
<evidence type="ECO:0000256" key="3">
    <source>
        <dbReference type="ARBA" id="ARBA00023157"/>
    </source>
</evidence>
<dbReference type="InterPro" id="IPR013098">
    <property type="entry name" value="Ig_I-set"/>
</dbReference>
<dbReference type="InterPro" id="IPR003598">
    <property type="entry name" value="Ig_sub2"/>
</dbReference>
<dbReference type="PROSITE" id="PS00018">
    <property type="entry name" value="EF_HAND_1"/>
    <property type="match status" value="1"/>
</dbReference>
<accession>A0AAD9QVH1</accession>
<dbReference type="Gene3D" id="1.10.238.10">
    <property type="entry name" value="EF-hand"/>
    <property type="match status" value="1"/>
</dbReference>
<dbReference type="InterPro" id="IPR007110">
    <property type="entry name" value="Ig-like_dom"/>
</dbReference>
<dbReference type="InterPro" id="IPR036058">
    <property type="entry name" value="Kazal_dom_sf"/>
</dbReference>
<gene>
    <name evidence="6" type="ORF">P5673_007142</name>
</gene>
<evidence type="ECO:0000259" key="5">
    <source>
        <dbReference type="PROSITE" id="PS51465"/>
    </source>
</evidence>
<organism evidence="6 7">
    <name type="scientific">Acropora cervicornis</name>
    <name type="common">Staghorn coral</name>
    <dbReference type="NCBI Taxonomy" id="6130"/>
    <lineage>
        <taxon>Eukaryota</taxon>
        <taxon>Metazoa</taxon>
        <taxon>Cnidaria</taxon>
        <taxon>Anthozoa</taxon>
        <taxon>Hexacorallia</taxon>
        <taxon>Scleractinia</taxon>
        <taxon>Astrocoeniina</taxon>
        <taxon>Acroporidae</taxon>
        <taxon>Acropora</taxon>
    </lineage>
</organism>
<dbReference type="SUPFAM" id="SSF47473">
    <property type="entry name" value="EF-hand"/>
    <property type="match status" value="1"/>
</dbReference>
<dbReference type="SUPFAM" id="SSF100895">
    <property type="entry name" value="Kazal-type serine protease inhibitors"/>
    <property type="match status" value="1"/>
</dbReference>
<reference evidence="6" key="2">
    <citation type="journal article" date="2023" name="Science">
        <title>Genomic signatures of disease resistance in endangered staghorn corals.</title>
        <authorList>
            <person name="Vollmer S.V."/>
            <person name="Selwyn J.D."/>
            <person name="Despard B.A."/>
            <person name="Roesel C.L."/>
        </authorList>
    </citation>
    <scope>NUCLEOTIDE SEQUENCE</scope>
    <source>
        <strain evidence="6">K2</strain>
    </source>
</reference>
<dbReference type="CDD" id="cd00104">
    <property type="entry name" value="KAZAL_FS"/>
    <property type="match status" value="1"/>
</dbReference>
<evidence type="ECO:0000313" key="7">
    <source>
        <dbReference type="Proteomes" id="UP001249851"/>
    </source>
</evidence>
<dbReference type="PROSITE" id="PS51465">
    <property type="entry name" value="KAZAL_2"/>
    <property type="match status" value="1"/>
</dbReference>
<dbReference type="EMBL" id="JARQWQ010000012">
    <property type="protein sequence ID" value="KAK2568155.1"/>
    <property type="molecule type" value="Genomic_DNA"/>
</dbReference>